<dbReference type="Gene3D" id="3.40.50.150">
    <property type="entry name" value="Vaccinia Virus protein VP39"/>
    <property type="match status" value="1"/>
</dbReference>
<dbReference type="SUPFAM" id="SSF53335">
    <property type="entry name" value="S-adenosyl-L-methionine-dependent methyltransferases"/>
    <property type="match status" value="1"/>
</dbReference>
<keyword evidence="2" id="KW-0489">Methyltransferase</keyword>
<name>A0ABW6PZS6_9ACTN</name>
<reference evidence="2 3" key="1">
    <citation type="submission" date="2024-09" db="EMBL/GenBank/DDBJ databases">
        <title>The Natural Products Discovery Center: Release of the First 8490 Sequenced Strains for Exploring Actinobacteria Biosynthetic Diversity.</title>
        <authorList>
            <person name="Kalkreuter E."/>
            <person name="Kautsar S.A."/>
            <person name="Yang D."/>
            <person name="Bader C.D."/>
            <person name="Teijaro C.N."/>
            <person name="Fluegel L."/>
            <person name="Davis C.M."/>
            <person name="Simpson J.R."/>
            <person name="Lauterbach L."/>
            <person name="Steele A.D."/>
            <person name="Gui C."/>
            <person name="Meng S."/>
            <person name="Li G."/>
            <person name="Viehrig K."/>
            <person name="Ye F."/>
            <person name="Su P."/>
            <person name="Kiefer A.F."/>
            <person name="Nichols A."/>
            <person name="Cepeda A.J."/>
            <person name="Yan W."/>
            <person name="Fan B."/>
            <person name="Jiang Y."/>
            <person name="Adhikari A."/>
            <person name="Zheng C.-J."/>
            <person name="Schuster L."/>
            <person name="Cowan T.M."/>
            <person name="Smanski M.J."/>
            <person name="Chevrette M.G."/>
            <person name="De Carvalho L.P.S."/>
            <person name="Shen B."/>
        </authorList>
    </citation>
    <scope>NUCLEOTIDE SEQUENCE [LARGE SCALE GENOMIC DNA]</scope>
    <source>
        <strain evidence="2 3">NPDC058328</strain>
    </source>
</reference>
<dbReference type="GO" id="GO:0008168">
    <property type="term" value="F:methyltransferase activity"/>
    <property type="evidence" value="ECO:0007669"/>
    <property type="project" value="UniProtKB-KW"/>
</dbReference>
<comment type="caution">
    <text evidence="2">The sequence shown here is derived from an EMBL/GenBank/DDBJ whole genome shotgun (WGS) entry which is preliminary data.</text>
</comment>
<accession>A0ABW6PZS6</accession>
<sequence>MAGDAVALPFGANTFELVVSTFGGMFAPDPARAATELVRVFEQVVRGRQRSR</sequence>
<evidence type="ECO:0000313" key="3">
    <source>
        <dbReference type="Proteomes" id="UP001601627"/>
    </source>
</evidence>
<dbReference type="Proteomes" id="UP001601627">
    <property type="component" value="Unassembled WGS sequence"/>
</dbReference>
<gene>
    <name evidence="2" type="ORF">ACFVZC_03305</name>
</gene>
<dbReference type="InterPro" id="IPR013216">
    <property type="entry name" value="Methyltransf_11"/>
</dbReference>
<dbReference type="EMBL" id="JBHVZQ010000002">
    <property type="protein sequence ID" value="MFF1272437.1"/>
    <property type="molecule type" value="Genomic_DNA"/>
</dbReference>
<evidence type="ECO:0000313" key="2">
    <source>
        <dbReference type="EMBL" id="MFF1272437.1"/>
    </source>
</evidence>
<keyword evidence="2" id="KW-0808">Transferase</keyword>
<dbReference type="RefSeq" id="WP_388232858.1">
    <property type="nucleotide sequence ID" value="NZ_JBHVZQ010000002.1"/>
</dbReference>
<organism evidence="2 3">
    <name type="scientific">Streptomyces marokkonensis</name>
    <dbReference type="NCBI Taxonomy" id="324855"/>
    <lineage>
        <taxon>Bacteria</taxon>
        <taxon>Bacillati</taxon>
        <taxon>Actinomycetota</taxon>
        <taxon>Actinomycetes</taxon>
        <taxon>Kitasatosporales</taxon>
        <taxon>Streptomycetaceae</taxon>
        <taxon>Streptomyces</taxon>
    </lineage>
</organism>
<keyword evidence="3" id="KW-1185">Reference proteome</keyword>
<dbReference type="Pfam" id="PF08241">
    <property type="entry name" value="Methyltransf_11"/>
    <property type="match status" value="1"/>
</dbReference>
<protein>
    <submittedName>
        <fullName evidence="2">Methyltransferase domain-containing protein</fullName>
    </submittedName>
</protein>
<dbReference type="InterPro" id="IPR029063">
    <property type="entry name" value="SAM-dependent_MTases_sf"/>
</dbReference>
<proteinExistence type="predicted"/>
<evidence type="ECO:0000259" key="1">
    <source>
        <dbReference type="Pfam" id="PF08241"/>
    </source>
</evidence>
<dbReference type="GO" id="GO:0032259">
    <property type="term" value="P:methylation"/>
    <property type="evidence" value="ECO:0007669"/>
    <property type="project" value="UniProtKB-KW"/>
</dbReference>
<feature type="domain" description="Methyltransferase type 11" evidence="1">
    <location>
        <begin position="2"/>
        <end position="41"/>
    </location>
</feature>